<sequence length="117" mass="12946">MQRAWNRWTQERHVPQPIPISLWPVWATGAIPVGMRAPHQFKVKCPLCGGRHATNSKGCAAKYRKYTQMAAPKGAKNNTAKQPATPHPTHVTSNDNSLRENEVNSTQAPPSGLAEKR</sequence>
<accession>A0ACB7TAF9</accession>
<comment type="caution">
    <text evidence="1">The sequence shown here is derived from an EMBL/GenBank/DDBJ whole genome shotgun (WGS) entry which is preliminary data.</text>
</comment>
<proteinExistence type="predicted"/>
<reference evidence="1" key="1">
    <citation type="submission" date="2020-05" db="EMBL/GenBank/DDBJ databases">
        <title>Large-scale comparative analyses of tick genomes elucidate their genetic diversity and vector capacities.</title>
        <authorList>
            <person name="Jia N."/>
            <person name="Wang J."/>
            <person name="Shi W."/>
            <person name="Du L."/>
            <person name="Sun Y."/>
            <person name="Zhan W."/>
            <person name="Jiang J."/>
            <person name="Wang Q."/>
            <person name="Zhang B."/>
            <person name="Ji P."/>
            <person name="Sakyi L.B."/>
            <person name="Cui X."/>
            <person name="Yuan T."/>
            <person name="Jiang B."/>
            <person name="Yang W."/>
            <person name="Lam T.T.-Y."/>
            <person name="Chang Q."/>
            <person name="Ding S."/>
            <person name="Wang X."/>
            <person name="Zhu J."/>
            <person name="Ruan X."/>
            <person name="Zhao L."/>
            <person name="Wei J."/>
            <person name="Que T."/>
            <person name="Du C."/>
            <person name="Cheng J."/>
            <person name="Dai P."/>
            <person name="Han X."/>
            <person name="Huang E."/>
            <person name="Gao Y."/>
            <person name="Liu J."/>
            <person name="Shao H."/>
            <person name="Ye R."/>
            <person name="Li L."/>
            <person name="Wei W."/>
            <person name="Wang X."/>
            <person name="Wang C."/>
            <person name="Yang T."/>
            <person name="Huo Q."/>
            <person name="Li W."/>
            <person name="Guo W."/>
            <person name="Chen H."/>
            <person name="Zhou L."/>
            <person name="Ni X."/>
            <person name="Tian J."/>
            <person name="Zhou Y."/>
            <person name="Sheng Y."/>
            <person name="Liu T."/>
            <person name="Pan Y."/>
            <person name="Xia L."/>
            <person name="Li J."/>
            <person name="Zhao F."/>
            <person name="Cao W."/>
        </authorList>
    </citation>
    <scope>NUCLEOTIDE SEQUENCE</scope>
    <source>
        <strain evidence="1">Hyas-2018</strain>
    </source>
</reference>
<organism evidence="1 2">
    <name type="scientific">Hyalomma asiaticum</name>
    <name type="common">Tick</name>
    <dbReference type="NCBI Taxonomy" id="266040"/>
    <lineage>
        <taxon>Eukaryota</taxon>
        <taxon>Metazoa</taxon>
        <taxon>Ecdysozoa</taxon>
        <taxon>Arthropoda</taxon>
        <taxon>Chelicerata</taxon>
        <taxon>Arachnida</taxon>
        <taxon>Acari</taxon>
        <taxon>Parasitiformes</taxon>
        <taxon>Ixodida</taxon>
        <taxon>Ixodoidea</taxon>
        <taxon>Ixodidae</taxon>
        <taxon>Hyalomminae</taxon>
        <taxon>Hyalomma</taxon>
    </lineage>
</organism>
<gene>
    <name evidence="1" type="ORF">HPB50_018416</name>
</gene>
<protein>
    <submittedName>
        <fullName evidence="1">Uncharacterized protein</fullName>
    </submittedName>
</protein>
<evidence type="ECO:0000313" key="1">
    <source>
        <dbReference type="EMBL" id="KAH6943287.1"/>
    </source>
</evidence>
<evidence type="ECO:0000313" key="2">
    <source>
        <dbReference type="Proteomes" id="UP000821845"/>
    </source>
</evidence>
<name>A0ACB7TAF9_HYAAI</name>
<dbReference type="Proteomes" id="UP000821845">
    <property type="component" value="Chromosome 10"/>
</dbReference>
<dbReference type="EMBL" id="CM023490">
    <property type="protein sequence ID" value="KAH6943287.1"/>
    <property type="molecule type" value="Genomic_DNA"/>
</dbReference>
<keyword evidence="2" id="KW-1185">Reference proteome</keyword>